<dbReference type="EMBL" id="PQXF01000008">
    <property type="protein sequence ID" value="PXF61063.1"/>
    <property type="molecule type" value="Genomic_DNA"/>
</dbReference>
<organism evidence="1 2">
    <name type="scientific">Candidatus Methanogaster sp</name>
    <dbReference type="NCBI Taxonomy" id="3386292"/>
    <lineage>
        <taxon>Archaea</taxon>
        <taxon>Methanobacteriati</taxon>
        <taxon>Methanobacteriota</taxon>
        <taxon>Stenosarchaea group</taxon>
        <taxon>Methanomicrobia</taxon>
        <taxon>Methanosarcinales</taxon>
        <taxon>ANME-2 cluster</taxon>
        <taxon>Candidatus Methanogasteraceae</taxon>
        <taxon>Candidatus Methanogaster</taxon>
    </lineage>
</organism>
<evidence type="ECO:0000313" key="2">
    <source>
        <dbReference type="Proteomes" id="UP000248329"/>
    </source>
</evidence>
<reference evidence="1" key="1">
    <citation type="submission" date="2018-01" db="EMBL/GenBank/DDBJ databases">
        <authorList>
            <person name="Krukenberg V."/>
        </authorList>
    </citation>
    <scope>NUCLEOTIDE SEQUENCE</scope>
    <source>
        <strain evidence="1">E20ANME2</strain>
    </source>
</reference>
<dbReference type="Proteomes" id="UP000248329">
    <property type="component" value="Unassembled WGS sequence"/>
</dbReference>
<protein>
    <submittedName>
        <fullName evidence="1">Formate dehydrogenase accessory sulfurtransferase FdhD</fullName>
    </submittedName>
</protein>
<proteinExistence type="predicted"/>
<evidence type="ECO:0000313" key="1">
    <source>
        <dbReference type="EMBL" id="PXF61063.1"/>
    </source>
</evidence>
<comment type="caution">
    <text evidence="1">The sequence shown here is derived from an EMBL/GenBank/DDBJ whole genome shotgun (WGS) entry which is preliminary data.</text>
</comment>
<name>A0AC61L420_9EURY</name>
<sequence length="233" mass="25165">MNICQSPAIRVDDDRVAETIDDVCIEESFRVYLNNEFICELVASPSQLEELGAGHVICEGLASGVSGVQVSGDEIRVHVETPEERCTTESSESSESSVTIEKEHIFEVMDSLVSEIWEITGGAHCSLLFSDGRLIARSEDIGRHNTVDKVVGYAILNNIDLSTCILGCSGRQPAMMVSKAANAGIPIVISRSAATDKGIRTADLAGVTLICFARGNRFTVYAHPDRIILHQGL</sequence>
<gene>
    <name evidence="1" type="ORF">C4B59_05750</name>
</gene>
<accession>A0AC61L420</accession>